<dbReference type="InterPro" id="IPR030048">
    <property type="entry name" value="SurE"/>
</dbReference>
<accession>A0A1G5E4Z8</accession>
<organism evidence="9 10">
    <name type="scientific">Microvirga guangxiensis</name>
    <dbReference type="NCBI Taxonomy" id="549386"/>
    <lineage>
        <taxon>Bacteria</taxon>
        <taxon>Pseudomonadati</taxon>
        <taxon>Pseudomonadota</taxon>
        <taxon>Alphaproteobacteria</taxon>
        <taxon>Hyphomicrobiales</taxon>
        <taxon>Methylobacteriaceae</taxon>
        <taxon>Microvirga</taxon>
    </lineage>
</organism>
<comment type="similarity">
    <text evidence="2 7">Belongs to the SurE nucleotidase family.</text>
</comment>
<proteinExistence type="inferred from homology"/>
<keyword evidence="5 7" id="KW-0547">Nucleotide-binding</keyword>
<keyword evidence="4 7" id="KW-0479">Metal-binding</keyword>
<gene>
    <name evidence="7" type="primary">surE</name>
    <name evidence="9" type="ORF">SAMN02927923_00870</name>
</gene>
<dbReference type="GO" id="GO:0008253">
    <property type="term" value="F:5'-nucleotidase activity"/>
    <property type="evidence" value="ECO:0007669"/>
    <property type="project" value="UniProtKB-UniRule"/>
</dbReference>
<dbReference type="AlphaFoldDB" id="A0A1G5E4Z8"/>
<evidence type="ECO:0000259" key="8">
    <source>
        <dbReference type="Pfam" id="PF01975"/>
    </source>
</evidence>
<dbReference type="PANTHER" id="PTHR30457:SF12">
    <property type="entry name" value="5'_3'-NUCLEOTIDASE SURE"/>
    <property type="match status" value="1"/>
</dbReference>
<dbReference type="SUPFAM" id="SSF64167">
    <property type="entry name" value="SurE-like"/>
    <property type="match status" value="1"/>
</dbReference>
<evidence type="ECO:0000313" key="9">
    <source>
        <dbReference type="EMBL" id="SCY21578.1"/>
    </source>
</evidence>
<dbReference type="PANTHER" id="PTHR30457">
    <property type="entry name" value="5'-NUCLEOTIDASE SURE"/>
    <property type="match status" value="1"/>
</dbReference>
<name>A0A1G5E4Z8_9HYPH</name>
<comment type="cofactor">
    <cofactor evidence="7">
        <name>a divalent metal cation</name>
        <dbReference type="ChEBI" id="CHEBI:60240"/>
    </cofactor>
    <text evidence="7">Binds 1 divalent metal cation per subunit.</text>
</comment>
<feature type="binding site" evidence="7">
    <location>
        <position position="9"/>
    </location>
    <ligand>
        <name>a divalent metal cation</name>
        <dbReference type="ChEBI" id="CHEBI:60240"/>
    </ligand>
</feature>
<evidence type="ECO:0000256" key="3">
    <source>
        <dbReference type="ARBA" id="ARBA00022490"/>
    </source>
</evidence>
<dbReference type="GO" id="GO:0046872">
    <property type="term" value="F:metal ion binding"/>
    <property type="evidence" value="ECO:0007669"/>
    <property type="project" value="UniProtKB-UniRule"/>
</dbReference>
<comment type="caution">
    <text evidence="7">Lacks conserved residue(s) required for the propagation of feature annotation.</text>
</comment>
<dbReference type="Pfam" id="PF01975">
    <property type="entry name" value="SurE"/>
    <property type="match status" value="1"/>
</dbReference>
<feature type="binding site" evidence="7">
    <location>
        <position position="8"/>
    </location>
    <ligand>
        <name>a divalent metal cation</name>
        <dbReference type="ChEBI" id="CHEBI:60240"/>
    </ligand>
</feature>
<dbReference type="GO" id="GO:0000166">
    <property type="term" value="F:nucleotide binding"/>
    <property type="evidence" value="ECO:0007669"/>
    <property type="project" value="UniProtKB-KW"/>
</dbReference>
<evidence type="ECO:0000256" key="2">
    <source>
        <dbReference type="ARBA" id="ARBA00011062"/>
    </source>
</evidence>
<feature type="domain" description="Survival protein SurE-like phosphatase/nucleotidase" evidence="8">
    <location>
        <begin position="3"/>
        <end position="171"/>
    </location>
</feature>
<dbReference type="STRING" id="549386.SAMN02927923_00870"/>
<reference evidence="9 10" key="1">
    <citation type="submission" date="2016-10" db="EMBL/GenBank/DDBJ databases">
        <authorList>
            <person name="de Groot N.N."/>
        </authorList>
    </citation>
    <scope>NUCLEOTIDE SEQUENCE [LARGE SCALE GENOMIC DNA]</scope>
    <source>
        <strain evidence="9 10">CGMCC 1.7666</strain>
    </source>
</reference>
<keyword evidence="6 7" id="KW-0378">Hydrolase</keyword>
<feature type="binding site" evidence="7">
    <location>
        <position position="94"/>
    </location>
    <ligand>
        <name>a divalent metal cation</name>
        <dbReference type="ChEBI" id="CHEBI:60240"/>
    </ligand>
</feature>
<dbReference type="GO" id="GO:0004309">
    <property type="term" value="F:exopolyphosphatase activity"/>
    <property type="evidence" value="ECO:0007669"/>
    <property type="project" value="TreeGrafter"/>
</dbReference>
<evidence type="ECO:0000256" key="1">
    <source>
        <dbReference type="ARBA" id="ARBA00000815"/>
    </source>
</evidence>
<dbReference type="Proteomes" id="UP000199569">
    <property type="component" value="Unassembled WGS sequence"/>
</dbReference>
<evidence type="ECO:0000256" key="4">
    <source>
        <dbReference type="ARBA" id="ARBA00022723"/>
    </source>
</evidence>
<evidence type="ECO:0000313" key="10">
    <source>
        <dbReference type="Proteomes" id="UP000199569"/>
    </source>
</evidence>
<dbReference type="GO" id="GO:0008254">
    <property type="term" value="F:3'-nucleotidase activity"/>
    <property type="evidence" value="ECO:0007669"/>
    <property type="project" value="TreeGrafter"/>
</dbReference>
<dbReference type="RefSeq" id="WP_091130629.1">
    <property type="nucleotide sequence ID" value="NZ_FMVJ01000003.1"/>
</dbReference>
<dbReference type="EC" id="3.1.3.5" evidence="7"/>
<keyword evidence="3 7" id="KW-0963">Cytoplasm</keyword>
<evidence type="ECO:0000256" key="5">
    <source>
        <dbReference type="ARBA" id="ARBA00022741"/>
    </source>
</evidence>
<comment type="catalytic activity">
    <reaction evidence="1 7">
        <text>a ribonucleoside 5'-phosphate + H2O = a ribonucleoside + phosphate</text>
        <dbReference type="Rhea" id="RHEA:12484"/>
        <dbReference type="ChEBI" id="CHEBI:15377"/>
        <dbReference type="ChEBI" id="CHEBI:18254"/>
        <dbReference type="ChEBI" id="CHEBI:43474"/>
        <dbReference type="ChEBI" id="CHEBI:58043"/>
        <dbReference type="EC" id="3.1.3.5"/>
    </reaction>
</comment>
<dbReference type="OrthoDB" id="9780815at2"/>
<protein>
    <recommendedName>
        <fullName evidence="7">5'-nucleotidase SurE</fullName>
        <ecNumber evidence="7">3.1.3.5</ecNumber>
    </recommendedName>
    <alternativeName>
        <fullName evidence="7">Nucleoside 5'-monophosphate phosphohydrolase</fullName>
    </alternativeName>
</protein>
<comment type="function">
    <text evidence="7">Nucleotidase that shows phosphatase activity on nucleoside 5'-monophosphates.</text>
</comment>
<keyword evidence="10" id="KW-1185">Reference proteome</keyword>
<dbReference type="InterPro" id="IPR036523">
    <property type="entry name" value="SurE-like_sf"/>
</dbReference>
<dbReference type="GO" id="GO:0005737">
    <property type="term" value="C:cytoplasm"/>
    <property type="evidence" value="ECO:0007669"/>
    <property type="project" value="UniProtKB-SubCell"/>
</dbReference>
<dbReference type="HAMAP" id="MF_00060">
    <property type="entry name" value="SurE"/>
    <property type="match status" value="1"/>
</dbReference>
<dbReference type="Gene3D" id="3.40.1210.10">
    <property type="entry name" value="Survival protein SurE-like phosphatase/nucleotidase"/>
    <property type="match status" value="1"/>
</dbReference>
<sequence>MRILVCNDDGVEAPGIAFLAEVARKLSDDVWVVAPDGKRTAGSSSLTIARPLTMKRLSERRYSCSGTPADSVVTAMTWLFKDGKRPDLVLAGVNDGRNVAEDLAYSGTLGIAREATFWGIPAIGFSRVKNPRITDQDVPWLSDLIRGLWQNRESWATEGHFLSINLPMDLPAPILQPRIGRDKIGNAAEVVSSEGDTTVIVVPRGRPHSTTPGDENEAIDSGHVTINRLNWFGEAPMPTDLLSALSVASFEREEPRTAKEPASEQA</sequence>
<evidence type="ECO:0000256" key="6">
    <source>
        <dbReference type="ARBA" id="ARBA00022801"/>
    </source>
</evidence>
<comment type="subcellular location">
    <subcellularLocation>
        <location evidence="7">Cytoplasm</location>
    </subcellularLocation>
</comment>
<dbReference type="InterPro" id="IPR002828">
    <property type="entry name" value="SurE-like_Pase/nucleotidase"/>
</dbReference>
<dbReference type="EMBL" id="FMVJ01000003">
    <property type="protein sequence ID" value="SCY21578.1"/>
    <property type="molecule type" value="Genomic_DNA"/>
</dbReference>
<evidence type="ECO:0000256" key="7">
    <source>
        <dbReference type="HAMAP-Rule" id="MF_00060"/>
    </source>
</evidence>